<evidence type="ECO:0000313" key="3">
    <source>
        <dbReference type="EMBL" id="GGA65124.1"/>
    </source>
</evidence>
<proteinExistence type="predicted"/>
<accession>A0A8J2U201</accession>
<dbReference type="PANTHER" id="PTHR43249:SF1">
    <property type="entry name" value="D-GLUCOSIDE 3-DEHYDROGENASE"/>
    <property type="match status" value="1"/>
</dbReference>
<dbReference type="SUPFAM" id="SSF51735">
    <property type="entry name" value="NAD(P)-binding Rossmann-fold domains"/>
    <property type="match status" value="1"/>
</dbReference>
<dbReference type="InterPro" id="IPR036291">
    <property type="entry name" value="NAD(P)-bd_dom_sf"/>
</dbReference>
<feature type="domain" description="Gfo/Idh/MocA-like oxidoreductase N-terminal" evidence="2">
    <location>
        <begin position="8"/>
        <end position="94"/>
    </location>
</feature>
<dbReference type="Proteomes" id="UP000619743">
    <property type="component" value="Unassembled WGS sequence"/>
</dbReference>
<gene>
    <name evidence="3" type="ORF">GCM10011369_03170</name>
</gene>
<evidence type="ECO:0000313" key="4">
    <source>
        <dbReference type="Proteomes" id="UP000619743"/>
    </source>
</evidence>
<dbReference type="RefSeq" id="WP_087504315.1">
    <property type="nucleotide sequence ID" value="NZ_BMDX01000001.1"/>
</dbReference>
<dbReference type="Gene3D" id="3.40.50.720">
    <property type="entry name" value="NAD(P)-binding Rossmann-like Domain"/>
    <property type="match status" value="1"/>
</dbReference>
<evidence type="ECO:0000256" key="1">
    <source>
        <dbReference type="ARBA" id="ARBA00022729"/>
    </source>
</evidence>
<dbReference type="OrthoDB" id="9803892at2"/>
<dbReference type="Pfam" id="PF01408">
    <property type="entry name" value="GFO_IDH_MocA"/>
    <property type="match status" value="1"/>
</dbReference>
<keyword evidence="4" id="KW-1185">Reference proteome</keyword>
<comment type="caution">
    <text evidence="3">The sequence shown here is derived from an EMBL/GenBank/DDBJ whole genome shotgun (WGS) entry which is preliminary data.</text>
</comment>
<evidence type="ECO:0000259" key="2">
    <source>
        <dbReference type="Pfam" id="PF01408"/>
    </source>
</evidence>
<dbReference type="PANTHER" id="PTHR43249">
    <property type="entry name" value="UDP-N-ACETYL-2-AMINO-2-DEOXY-D-GLUCURONATE OXIDASE"/>
    <property type="match status" value="1"/>
</dbReference>
<keyword evidence="1" id="KW-0732">Signal</keyword>
<protein>
    <recommendedName>
        <fullName evidence="2">Gfo/Idh/MocA-like oxidoreductase N-terminal domain-containing protein</fullName>
    </recommendedName>
</protein>
<reference evidence="4" key="1">
    <citation type="journal article" date="2019" name="Int. J. Syst. Evol. Microbiol.">
        <title>The Global Catalogue of Microorganisms (GCM) 10K type strain sequencing project: providing services to taxonomists for standard genome sequencing and annotation.</title>
        <authorList>
            <consortium name="The Broad Institute Genomics Platform"/>
            <consortium name="The Broad Institute Genome Sequencing Center for Infectious Disease"/>
            <person name="Wu L."/>
            <person name="Ma J."/>
        </authorList>
    </citation>
    <scope>NUCLEOTIDE SEQUENCE [LARGE SCALE GENOMIC DNA]</scope>
    <source>
        <strain evidence="4">CGMCC 1.10130</strain>
    </source>
</reference>
<organism evidence="3 4">
    <name type="scientific">Neiella marina</name>
    <dbReference type="NCBI Taxonomy" id="508461"/>
    <lineage>
        <taxon>Bacteria</taxon>
        <taxon>Pseudomonadati</taxon>
        <taxon>Pseudomonadota</taxon>
        <taxon>Gammaproteobacteria</taxon>
        <taxon>Alteromonadales</taxon>
        <taxon>Echinimonadaceae</taxon>
        <taxon>Neiella</taxon>
    </lineage>
</organism>
<sequence length="302" mass="33417">MSSIETAAIIGTHWGLVHLPTLQSQGITITALVSKDLPRAKQVATDHQIAMVTDQLEQIGQPDLVIVATPAVTHAAVIQAFPNSHIFCEKPVVGPYGNPADLPAWADRVLINYAFNQLDSARCVMAQHLIPTHIQLQSSVNLSGFNFDAVQWFFEVTSHPLSWLIHWLGPPTLEQRRIDRDQIELRLRCGDTSIDIDFKVGGKPGIHHQFDMATASGSLTLNGYYQPGHPWRFEPVVLAQKPLNQGEFIDNDCWLRANQRSLLLALDCFNGRLSRAEAICQGAFSLSKALTIESLFEKKPGA</sequence>
<dbReference type="InterPro" id="IPR000683">
    <property type="entry name" value="Gfo/Idh/MocA-like_OxRdtase_N"/>
</dbReference>
<name>A0A8J2U201_9GAMM</name>
<dbReference type="GO" id="GO:0000166">
    <property type="term" value="F:nucleotide binding"/>
    <property type="evidence" value="ECO:0007669"/>
    <property type="project" value="InterPro"/>
</dbReference>
<dbReference type="InterPro" id="IPR052515">
    <property type="entry name" value="Gfo/Idh/MocA_Oxidoreductase"/>
</dbReference>
<dbReference type="EMBL" id="BMDX01000001">
    <property type="protein sequence ID" value="GGA65124.1"/>
    <property type="molecule type" value="Genomic_DNA"/>
</dbReference>
<dbReference type="AlphaFoldDB" id="A0A8J2U201"/>